<evidence type="ECO:0000313" key="2">
    <source>
        <dbReference type="Proteomes" id="UP000077407"/>
    </source>
</evidence>
<organism evidence="1 2">
    <name type="scientific">Clostridium ljungdahlii</name>
    <dbReference type="NCBI Taxonomy" id="1538"/>
    <lineage>
        <taxon>Bacteria</taxon>
        <taxon>Bacillati</taxon>
        <taxon>Bacillota</taxon>
        <taxon>Clostridia</taxon>
        <taxon>Eubacteriales</taxon>
        <taxon>Clostridiaceae</taxon>
        <taxon>Clostridium</taxon>
    </lineage>
</organism>
<protein>
    <submittedName>
        <fullName evidence="1">Uncharacterized protein</fullName>
    </submittedName>
</protein>
<name>A0A168NVD7_9CLOT</name>
<reference evidence="1 2" key="1">
    <citation type="journal article" date="2015" name="Biotechnol. Bioeng.">
        <title>Genome sequence and phenotypic characterization of Caulobacter segnis.</title>
        <authorList>
            <person name="Patel S."/>
            <person name="Fletcher B."/>
            <person name="Scott D.C."/>
            <person name="Ely B."/>
        </authorList>
    </citation>
    <scope>NUCLEOTIDE SEQUENCE [LARGE SCALE GENOMIC DNA]</scope>
    <source>
        <strain evidence="1 2">ERI-2</strain>
    </source>
</reference>
<gene>
    <name evidence="1" type="ORF">WY13_02354</name>
</gene>
<evidence type="ECO:0000313" key="1">
    <source>
        <dbReference type="EMBL" id="OAA86959.1"/>
    </source>
</evidence>
<dbReference type="Proteomes" id="UP000077407">
    <property type="component" value="Unassembled WGS sequence"/>
</dbReference>
<accession>A0A168NVD7</accession>
<dbReference type="EMBL" id="LITT01000023">
    <property type="protein sequence ID" value="OAA86959.1"/>
    <property type="molecule type" value="Genomic_DNA"/>
</dbReference>
<proteinExistence type="predicted"/>
<comment type="caution">
    <text evidence="1">The sequence shown here is derived from an EMBL/GenBank/DDBJ whole genome shotgun (WGS) entry which is preliminary data.</text>
</comment>
<dbReference type="AlphaFoldDB" id="A0A168NVD7"/>
<sequence>MQRFSIYEFCFTGKEASILITTGNILEGRIDNIEFGTVCWECGADLSRDTLYIKSYEYDKAIEM</sequence>